<proteinExistence type="predicted"/>
<sequence length="168" mass="17880">LRFTNDCSSLHLLLIRRRTSTSFNLLARIRLMSICNLDTRSSAAEPGSTPFEVGLSDVTGGLVLHQEQPGTGEVASGNSADSVSGGTAWMPGPPCAPGPATSKSRNAHPNPAFRGLTAYADSTRGTKRRSPPHSIADATMLIRAATRVSRAIRHKLRLTCERETTPCG</sequence>
<accession>A0A086J9V4</accession>
<protein>
    <submittedName>
        <fullName evidence="2">Uncharacterized protein</fullName>
    </submittedName>
</protein>
<reference evidence="2 3" key="1">
    <citation type="submission" date="2014-02" db="EMBL/GenBank/DDBJ databases">
        <authorList>
            <person name="Sibley D."/>
            <person name="Venepally P."/>
            <person name="Karamycheva S."/>
            <person name="Hadjithomas M."/>
            <person name="Khan A."/>
            <person name="Brunk B."/>
            <person name="Roos D."/>
            <person name="Caler E."/>
            <person name="Lorenzi H."/>
        </authorList>
    </citation>
    <scope>NUCLEOTIDE SEQUENCE [LARGE SCALE GENOMIC DNA]</scope>
    <source>
        <strain evidence="2 3">GAB2-2007-GAL-DOM2</strain>
    </source>
</reference>
<dbReference type="VEuPathDB" id="ToxoDB:TGDOM2_401910"/>
<name>A0A086J9V4_TOXGO</name>
<dbReference type="AlphaFoldDB" id="A0A086J9V4"/>
<dbReference type="EMBL" id="AHZU02001835">
    <property type="protein sequence ID" value="KFG28922.1"/>
    <property type="molecule type" value="Genomic_DNA"/>
</dbReference>
<organism evidence="2 3">
    <name type="scientific">Toxoplasma gondii GAB2-2007-GAL-DOM2</name>
    <dbReference type="NCBI Taxonomy" id="1130820"/>
    <lineage>
        <taxon>Eukaryota</taxon>
        <taxon>Sar</taxon>
        <taxon>Alveolata</taxon>
        <taxon>Apicomplexa</taxon>
        <taxon>Conoidasida</taxon>
        <taxon>Coccidia</taxon>
        <taxon>Eucoccidiorida</taxon>
        <taxon>Eimeriorina</taxon>
        <taxon>Sarcocystidae</taxon>
        <taxon>Toxoplasma</taxon>
    </lineage>
</organism>
<comment type="caution">
    <text evidence="2">The sequence shown here is derived from an EMBL/GenBank/DDBJ whole genome shotgun (WGS) entry which is preliminary data.</text>
</comment>
<feature type="non-terminal residue" evidence="2">
    <location>
        <position position="1"/>
    </location>
</feature>
<feature type="region of interest" description="Disordered" evidence="1">
    <location>
        <begin position="96"/>
        <end position="134"/>
    </location>
</feature>
<dbReference type="Proteomes" id="UP000028837">
    <property type="component" value="Unassembled WGS sequence"/>
</dbReference>
<evidence type="ECO:0000313" key="3">
    <source>
        <dbReference type="Proteomes" id="UP000028837"/>
    </source>
</evidence>
<evidence type="ECO:0000256" key="1">
    <source>
        <dbReference type="SAM" id="MobiDB-lite"/>
    </source>
</evidence>
<gene>
    <name evidence="2" type="ORF">TGDOM2_401910</name>
</gene>
<evidence type="ECO:0000313" key="2">
    <source>
        <dbReference type="EMBL" id="KFG28922.1"/>
    </source>
</evidence>